<feature type="coiled-coil region" evidence="9">
    <location>
        <begin position="89"/>
        <end position="130"/>
    </location>
</feature>
<dbReference type="InterPro" id="IPR009316">
    <property type="entry name" value="COG2"/>
</dbReference>
<keyword evidence="5" id="KW-0653">Protein transport</keyword>
<keyword evidence="7" id="KW-0472">Membrane</keyword>
<evidence type="ECO:0000259" key="11">
    <source>
        <dbReference type="Pfam" id="PF06148"/>
    </source>
</evidence>
<evidence type="ECO:0000256" key="2">
    <source>
        <dbReference type="ARBA" id="ARBA00007603"/>
    </source>
</evidence>
<evidence type="ECO:0000313" key="13">
    <source>
        <dbReference type="EMBL" id="KAK2169643.1"/>
    </source>
</evidence>
<evidence type="ECO:0000256" key="9">
    <source>
        <dbReference type="SAM" id="Coils"/>
    </source>
</evidence>
<keyword evidence="6" id="KW-0333">Golgi apparatus</keyword>
<comment type="subcellular location">
    <subcellularLocation>
        <location evidence="1">Golgi apparatus membrane</location>
        <topology evidence="1">Peripheral membrane protein</topology>
    </subcellularLocation>
</comment>
<feature type="region of interest" description="Disordered" evidence="10">
    <location>
        <begin position="467"/>
        <end position="507"/>
    </location>
</feature>
<feature type="compositionally biased region" description="Polar residues" evidence="10">
    <location>
        <begin position="467"/>
        <end position="487"/>
    </location>
</feature>
<protein>
    <recommendedName>
        <fullName evidence="3">Conserved oligomeric Golgi complex subunit 2</fullName>
    </recommendedName>
    <alternativeName>
        <fullName evidence="8">Component of oligomeric Golgi complex 2</fullName>
    </alternativeName>
</protein>
<evidence type="ECO:0000256" key="1">
    <source>
        <dbReference type="ARBA" id="ARBA00004395"/>
    </source>
</evidence>
<proteinExistence type="inferred from homology"/>
<gene>
    <name evidence="13" type="ORF">LSH36_8g08045</name>
</gene>
<evidence type="ECO:0000256" key="7">
    <source>
        <dbReference type="ARBA" id="ARBA00023136"/>
    </source>
</evidence>
<evidence type="ECO:0000313" key="14">
    <source>
        <dbReference type="Proteomes" id="UP001208570"/>
    </source>
</evidence>
<comment type="caution">
    <text evidence="13">The sequence shown here is derived from an EMBL/GenBank/DDBJ whole genome shotgun (WGS) entry which is preliminary data.</text>
</comment>
<dbReference type="Pfam" id="PF06148">
    <property type="entry name" value="COG2_N"/>
    <property type="match status" value="1"/>
</dbReference>
<keyword evidence="14" id="KW-1185">Reference proteome</keyword>
<dbReference type="GO" id="GO:0000139">
    <property type="term" value="C:Golgi membrane"/>
    <property type="evidence" value="ECO:0007669"/>
    <property type="project" value="UniProtKB-SubCell"/>
</dbReference>
<keyword evidence="9" id="KW-0175">Coiled coil</keyword>
<dbReference type="Proteomes" id="UP001208570">
    <property type="component" value="Unassembled WGS sequence"/>
</dbReference>
<accession>A0AAD9NID1</accession>
<comment type="similarity">
    <text evidence="2">Belongs to the COG2 family.</text>
</comment>
<dbReference type="InterPro" id="IPR024602">
    <property type="entry name" value="COG_su2_N"/>
</dbReference>
<dbReference type="AlphaFoldDB" id="A0AAD9NID1"/>
<keyword evidence="4" id="KW-0813">Transport</keyword>
<sequence length="726" mass="82424">MKQPLPSGPSSLCFNKEDFMKENFNVENFIVECRRRVPLENLRDDLNVYLKVLSSAMIELINKDYADFVNLSTNLVGMDKAINNLMLPLNQLKTEILNVRNAMEEAMGAIEEKMNQRTEIRENKACLQRLIKIIQCVKKMENLLGINADFFSQSSAEENPQQSCSRELTGQLIERVATEFNKLQFLVNKSRGLPLVEEIRPRVIAITTTLQYSLEGSFKEGLEMSNVETLCQCLRTYATIDKMRDAENLFRQYIVQPYLEEIITEQYIKNHPNGIDDMYAAILEFIPKHCKVLKDITSATGQAGGEVVRGYDFLVNSVWPEVVTSIENKAHSIFAPGNPAVFHQKYVSSMDFVDKFERHCGSQASVKRLRSHPSYNTFLSKWSLPVYFQIRFQEIAGAFETSMLTPFVSAEDTTLFHLHVSYVLWTCLHECWHEEIYLQPLCHRFWKLTLQLLARYSSWLDEVSETQLSKPESKPTPTGSNNLTLHSNGTDAGNGAGNDGKGDEATPEPVNMLQILGDYYTDNIRPKITALGVKDTSYLHESLQESESGLLSKLPHFGQYIVTEITSQCSGSLKTVNDIPRLYRRTNREVPSKPSTYVSSCVKPVRTFLKDYNSYIADENRTEWLTGILQNIATVYLSITTDVLTSVKKMEESLKRLKKAKSGQNLVSSVSSNNLGLSDDDKIRLQLFLDVTEFGNQIEDLGIDRSTIEDYGKLYSVVEAARSKES</sequence>
<reference evidence="13" key="1">
    <citation type="journal article" date="2023" name="Mol. Biol. Evol.">
        <title>Third-Generation Sequencing Reveals the Adaptive Role of the Epigenome in Three Deep-Sea Polychaetes.</title>
        <authorList>
            <person name="Perez M."/>
            <person name="Aroh O."/>
            <person name="Sun Y."/>
            <person name="Lan Y."/>
            <person name="Juniper S.K."/>
            <person name="Young C.R."/>
            <person name="Angers B."/>
            <person name="Qian P.Y."/>
        </authorList>
    </citation>
    <scope>NUCLEOTIDE SEQUENCE</scope>
    <source>
        <strain evidence="13">P08H-3</strain>
    </source>
</reference>
<dbReference type="InterPro" id="IPR024603">
    <property type="entry name" value="COG_complex_COG2_C"/>
</dbReference>
<feature type="domain" description="COG complex component COG2 C-terminal" evidence="12">
    <location>
        <begin position="380"/>
        <end position="691"/>
    </location>
</feature>
<evidence type="ECO:0000259" key="12">
    <source>
        <dbReference type="Pfam" id="PF12022"/>
    </source>
</evidence>
<evidence type="ECO:0000256" key="8">
    <source>
        <dbReference type="ARBA" id="ARBA00031344"/>
    </source>
</evidence>
<dbReference type="EMBL" id="JAODUP010000008">
    <property type="protein sequence ID" value="KAK2169643.1"/>
    <property type="molecule type" value="Genomic_DNA"/>
</dbReference>
<evidence type="ECO:0000256" key="3">
    <source>
        <dbReference type="ARBA" id="ARBA00020977"/>
    </source>
</evidence>
<evidence type="ECO:0000256" key="5">
    <source>
        <dbReference type="ARBA" id="ARBA00022927"/>
    </source>
</evidence>
<organism evidence="13 14">
    <name type="scientific">Paralvinella palmiformis</name>
    <dbReference type="NCBI Taxonomy" id="53620"/>
    <lineage>
        <taxon>Eukaryota</taxon>
        <taxon>Metazoa</taxon>
        <taxon>Spiralia</taxon>
        <taxon>Lophotrochozoa</taxon>
        <taxon>Annelida</taxon>
        <taxon>Polychaeta</taxon>
        <taxon>Sedentaria</taxon>
        <taxon>Canalipalpata</taxon>
        <taxon>Terebellida</taxon>
        <taxon>Terebelliformia</taxon>
        <taxon>Alvinellidae</taxon>
        <taxon>Paralvinella</taxon>
    </lineage>
</organism>
<dbReference type="Pfam" id="PF12022">
    <property type="entry name" value="COG2_C"/>
    <property type="match status" value="1"/>
</dbReference>
<dbReference type="GO" id="GO:0017119">
    <property type="term" value="C:Golgi transport complex"/>
    <property type="evidence" value="ECO:0007669"/>
    <property type="project" value="TreeGrafter"/>
</dbReference>
<dbReference type="GO" id="GO:0007030">
    <property type="term" value="P:Golgi organization"/>
    <property type="evidence" value="ECO:0007669"/>
    <property type="project" value="InterPro"/>
</dbReference>
<dbReference type="GO" id="GO:0006891">
    <property type="term" value="P:intra-Golgi vesicle-mediated transport"/>
    <property type="evidence" value="ECO:0007669"/>
    <property type="project" value="TreeGrafter"/>
</dbReference>
<dbReference type="PANTHER" id="PTHR12961:SF0">
    <property type="entry name" value="CONSERVED OLIGOMERIC GOLGI COMPLEX SUBUNIT 2"/>
    <property type="match status" value="1"/>
</dbReference>
<evidence type="ECO:0000256" key="4">
    <source>
        <dbReference type="ARBA" id="ARBA00022448"/>
    </source>
</evidence>
<name>A0AAD9NID1_9ANNE</name>
<feature type="domain" description="Conserved oligomeric Golgi complex subunit 2 N-terminal" evidence="11">
    <location>
        <begin position="12"/>
        <end position="85"/>
    </location>
</feature>
<dbReference type="GO" id="GO:0015031">
    <property type="term" value="P:protein transport"/>
    <property type="evidence" value="ECO:0007669"/>
    <property type="project" value="UniProtKB-KW"/>
</dbReference>
<dbReference type="PANTHER" id="PTHR12961">
    <property type="entry name" value="CONSERVED OLIGOMERIC GOLGI COMPLEX COMPONENT 2"/>
    <property type="match status" value="1"/>
</dbReference>
<evidence type="ECO:0000256" key="6">
    <source>
        <dbReference type="ARBA" id="ARBA00023034"/>
    </source>
</evidence>
<evidence type="ECO:0000256" key="10">
    <source>
        <dbReference type="SAM" id="MobiDB-lite"/>
    </source>
</evidence>